<dbReference type="SUPFAM" id="SSF48008">
    <property type="entry name" value="GntR ligand-binding domain-like"/>
    <property type="match status" value="1"/>
</dbReference>
<dbReference type="Proteomes" id="UP000186705">
    <property type="component" value="Unassembled WGS sequence"/>
</dbReference>
<evidence type="ECO:0000256" key="1">
    <source>
        <dbReference type="ARBA" id="ARBA00023015"/>
    </source>
</evidence>
<dbReference type="InterPro" id="IPR036390">
    <property type="entry name" value="WH_DNA-bd_sf"/>
</dbReference>
<dbReference type="STRING" id="1862672.BO225_06265"/>
<dbReference type="PROSITE" id="PS50949">
    <property type="entry name" value="HTH_GNTR"/>
    <property type="match status" value="1"/>
</dbReference>
<feature type="domain" description="HTH gntR-type" evidence="4">
    <location>
        <begin position="4"/>
        <end position="72"/>
    </location>
</feature>
<sequence length="225" mass="25893">MDTSKLHNKVVSYIKNEIVQGRLLPGSKLPTERELASSLSMSRNSIREGLRVLENIGIITPVQGSGNYISLNFDETMSEMLSFMYFLKGIDEEQVIEFRWMIEEEALKLSLHRMKEEDIKALKTNLSALIASKNEEEKIQYDQMLHSTIVNACGNDFLIANYNAFTSFMDSHIKSMRQRIVRGMESSHLLEEAHRKMVEGLIQSDLDLSLQGLHDHFGYIEQYKK</sequence>
<dbReference type="RefSeq" id="WP_076341416.1">
    <property type="nucleotide sequence ID" value="NZ_CAJTMI010000023.1"/>
</dbReference>
<dbReference type="GO" id="GO:0003700">
    <property type="term" value="F:DNA-binding transcription factor activity"/>
    <property type="evidence" value="ECO:0007669"/>
    <property type="project" value="InterPro"/>
</dbReference>
<dbReference type="EMBL" id="MPKA01000065">
    <property type="protein sequence ID" value="OLU46368.1"/>
    <property type="molecule type" value="Genomic_DNA"/>
</dbReference>
<dbReference type="AlphaFoldDB" id="A0A1U7NME8"/>
<dbReference type="Pfam" id="PF07729">
    <property type="entry name" value="FCD"/>
    <property type="match status" value="1"/>
</dbReference>
<evidence type="ECO:0000313" key="5">
    <source>
        <dbReference type="EMBL" id="OLU46368.1"/>
    </source>
</evidence>
<keyword evidence="6" id="KW-1185">Reference proteome</keyword>
<name>A0A1U7NME8_9FIRM</name>
<dbReference type="PRINTS" id="PR00035">
    <property type="entry name" value="HTHGNTR"/>
</dbReference>
<accession>A0A1U7NME8</accession>
<protein>
    <recommendedName>
        <fullName evidence="4">HTH gntR-type domain-containing protein</fullName>
    </recommendedName>
</protein>
<gene>
    <name evidence="5" type="ORF">BO225_06265</name>
</gene>
<dbReference type="InterPro" id="IPR036388">
    <property type="entry name" value="WH-like_DNA-bd_sf"/>
</dbReference>
<dbReference type="SMART" id="SM00345">
    <property type="entry name" value="HTH_GNTR"/>
    <property type="match status" value="1"/>
</dbReference>
<dbReference type="GO" id="GO:0003677">
    <property type="term" value="F:DNA binding"/>
    <property type="evidence" value="ECO:0007669"/>
    <property type="project" value="UniProtKB-KW"/>
</dbReference>
<dbReference type="Gene3D" id="1.20.120.530">
    <property type="entry name" value="GntR ligand-binding domain-like"/>
    <property type="match status" value="1"/>
</dbReference>
<evidence type="ECO:0000313" key="6">
    <source>
        <dbReference type="Proteomes" id="UP000186705"/>
    </source>
</evidence>
<dbReference type="OrthoDB" id="1972820at2"/>
<evidence type="ECO:0000256" key="3">
    <source>
        <dbReference type="ARBA" id="ARBA00023163"/>
    </source>
</evidence>
<dbReference type="InterPro" id="IPR000524">
    <property type="entry name" value="Tscrpt_reg_HTH_GntR"/>
</dbReference>
<dbReference type="Gene3D" id="1.10.10.10">
    <property type="entry name" value="Winged helix-like DNA-binding domain superfamily/Winged helix DNA-binding domain"/>
    <property type="match status" value="1"/>
</dbReference>
<organism evidence="5 6">
    <name type="scientific">Dubosiella newyorkensis</name>
    <dbReference type="NCBI Taxonomy" id="1862672"/>
    <lineage>
        <taxon>Bacteria</taxon>
        <taxon>Bacillati</taxon>
        <taxon>Bacillota</taxon>
        <taxon>Erysipelotrichia</taxon>
        <taxon>Erysipelotrichales</taxon>
        <taxon>Erysipelotrichaceae</taxon>
        <taxon>Dubosiella</taxon>
    </lineage>
</organism>
<keyword evidence="3" id="KW-0804">Transcription</keyword>
<reference evidence="5 6" key="1">
    <citation type="submission" date="2016-11" db="EMBL/GenBank/DDBJ databases">
        <title>Description of two novel members of the family Erysipelotrichaceae: Ileibacterium lipovorans gen. nov., sp. nov. and Dubosiella newyorkensis, gen. nov., sp. nov.</title>
        <authorList>
            <person name="Cox L.M."/>
            <person name="Sohn J."/>
            <person name="Tyrrell K.L."/>
            <person name="Citron D.M."/>
            <person name="Lawson P.A."/>
            <person name="Patel N.B."/>
            <person name="Iizumi T."/>
            <person name="Perez-Perez G.I."/>
            <person name="Goldstein E.J."/>
            <person name="Blaser M.J."/>
        </authorList>
    </citation>
    <scope>NUCLEOTIDE SEQUENCE [LARGE SCALE GENOMIC DNA]</scope>
    <source>
        <strain evidence="5 6">NYU-BL-A4</strain>
    </source>
</reference>
<dbReference type="InterPro" id="IPR011711">
    <property type="entry name" value="GntR_C"/>
</dbReference>
<proteinExistence type="predicted"/>
<keyword evidence="2" id="KW-0238">DNA-binding</keyword>
<evidence type="ECO:0000256" key="2">
    <source>
        <dbReference type="ARBA" id="ARBA00023125"/>
    </source>
</evidence>
<comment type="caution">
    <text evidence="5">The sequence shown here is derived from an EMBL/GenBank/DDBJ whole genome shotgun (WGS) entry which is preliminary data.</text>
</comment>
<dbReference type="SMART" id="SM00895">
    <property type="entry name" value="FCD"/>
    <property type="match status" value="1"/>
</dbReference>
<dbReference type="InterPro" id="IPR008920">
    <property type="entry name" value="TF_FadR/GntR_C"/>
</dbReference>
<dbReference type="CDD" id="cd07377">
    <property type="entry name" value="WHTH_GntR"/>
    <property type="match status" value="1"/>
</dbReference>
<dbReference type="Pfam" id="PF00392">
    <property type="entry name" value="GntR"/>
    <property type="match status" value="1"/>
</dbReference>
<keyword evidence="1" id="KW-0805">Transcription regulation</keyword>
<dbReference type="PANTHER" id="PTHR43537">
    <property type="entry name" value="TRANSCRIPTIONAL REGULATOR, GNTR FAMILY"/>
    <property type="match status" value="1"/>
</dbReference>
<dbReference type="PANTHER" id="PTHR43537:SF43">
    <property type="entry name" value="GNTR-FAMILY TRANSCRIPTIONAL REGULATOR"/>
    <property type="match status" value="1"/>
</dbReference>
<dbReference type="SUPFAM" id="SSF46785">
    <property type="entry name" value="Winged helix' DNA-binding domain"/>
    <property type="match status" value="1"/>
</dbReference>
<evidence type="ECO:0000259" key="4">
    <source>
        <dbReference type="PROSITE" id="PS50949"/>
    </source>
</evidence>
<dbReference type="GeneID" id="78275547"/>